<gene>
    <name evidence="2" type="ORF">ACFSBH_13735</name>
</gene>
<feature type="coiled-coil region" evidence="1">
    <location>
        <begin position="37"/>
        <end position="64"/>
    </location>
</feature>
<accession>A0ABW4HU27</accession>
<keyword evidence="1" id="KW-0175">Coiled coil</keyword>
<evidence type="ECO:0000256" key="1">
    <source>
        <dbReference type="SAM" id="Coils"/>
    </source>
</evidence>
<sequence>MIMAAVYFYFQYNFEKLLYLPKEVERDPYYQAIYGTGEFSKEAIKQKQIENEQLEQDMQNYVENFELSIVDSNEAQPNKLTLEAIEVSSDEEVDAFIEELQSEFSDIIVDSTSVEGNSDSNDIEINKKKSEQMKMIIKNNSLLTEEEGDFLDVADLELATYQDFPKASISDDIDGPQQWFVYVEGKESEYLHVSDGANGAKKWVHVGSIANDISIDDMLMLSVEVVNGKIHVNDLVIMNNFH</sequence>
<evidence type="ECO:0000313" key="2">
    <source>
        <dbReference type="EMBL" id="MFD1608682.1"/>
    </source>
</evidence>
<keyword evidence="3" id="KW-1185">Reference proteome</keyword>
<reference evidence="3" key="1">
    <citation type="journal article" date="2019" name="Int. J. Syst. Evol. Microbiol.">
        <title>The Global Catalogue of Microorganisms (GCM) 10K type strain sequencing project: providing services to taxonomists for standard genome sequencing and annotation.</title>
        <authorList>
            <consortium name="The Broad Institute Genomics Platform"/>
            <consortium name="The Broad Institute Genome Sequencing Center for Infectious Disease"/>
            <person name="Wu L."/>
            <person name="Ma J."/>
        </authorList>
    </citation>
    <scope>NUCLEOTIDE SEQUENCE [LARGE SCALE GENOMIC DNA]</scope>
    <source>
        <strain evidence="3">CGMCC 1.12376</strain>
    </source>
</reference>
<protein>
    <submittedName>
        <fullName evidence="2">Uncharacterized protein</fullName>
    </submittedName>
</protein>
<name>A0ABW4HU27_9BACI</name>
<comment type="caution">
    <text evidence="2">The sequence shown here is derived from an EMBL/GenBank/DDBJ whole genome shotgun (WGS) entry which is preliminary data.</text>
</comment>
<dbReference type="EMBL" id="JBHUDE010000126">
    <property type="protein sequence ID" value="MFD1608682.1"/>
    <property type="molecule type" value="Genomic_DNA"/>
</dbReference>
<dbReference type="Proteomes" id="UP001597221">
    <property type="component" value="Unassembled WGS sequence"/>
</dbReference>
<proteinExistence type="predicted"/>
<organism evidence="2 3">
    <name type="scientific">Oceanobacillus luteolus</name>
    <dbReference type="NCBI Taxonomy" id="1274358"/>
    <lineage>
        <taxon>Bacteria</taxon>
        <taxon>Bacillati</taxon>
        <taxon>Bacillota</taxon>
        <taxon>Bacilli</taxon>
        <taxon>Bacillales</taxon>
        <taxon>Bacillaceae</taxon>
        <taxon>Oceanobacillus</taxon>
    </lineage>
</organism>
<evidence type="ECO:0000313" key="3">
    <source>
        <dbReference type="Proteomes" id="UP001597221"/>
    </source>
</evidence>